<dbReference type="Pfam" id="PF08450">
    <property type="entry name" value="SGL"/>
    <property type="match status" value="1"/>
</dbReference>
<reference evidence="5" key="1">
    <citation type="submission" date="2021-02" db="EMBL/GenBank/DDBJ databases">
        <title>Genomic Encyclopedia of Type Strains, Phase IV (KMG-V): Genome sequencing to study the core and pangenomes of soil and plant-associated prokaryotes.</title>
        <authorList>
            <person name="Whitman W."/>
        </authorList>
    </citation>
    <scope>NUCLEOTIDE SEQUENCE</scope>
    <source>
        <strain evidence="5">USDA 406</strain>
    </source>
</reference>
<comment type="cofactor">
    <cofactor evidence="3">
        <name>Zn(2+)</name>
        <dbReference type="ChEBI" id="CHEBI:29105"/>
    </cofactor>
    <text evidence="3">Binds 1 divalent metal cation per subunit.</text>
</comment>
<dbReference type="EC" id="3.1.1.17" evidence="5"/>
<dbReference type="InterPro" id="IPR005511">
    <property type="entry name" value="SMP-30"/>
</dbReference>
<feature type="binding site" evidence="3">
    <location>
        <position position="32"/>
    </location>
    <ligand>
        <name>a divalent metal cation</name>
        <dbReference type="ChEBI" id="CHEBI:60240"/>
    </ligand>
</feature>
<dbReference type="GO" id="GO:0046872">
    <property type="term" value="F:metal ion binding"/>
    <property type="evidence" value="ECO:0007669"/>
    <property type="project" value="UniProtKB-KW"/>
</dbReference>
<keyword evidence="1 5" id="KW-0378">Hydrolase</keyword>
<dbReference type="PANTHER" id="PTHR47572:SF4">
    <property type="entry name" value="LACTONASE DRP35"/>
    <property type="match status" value="1"/>
</dbReference>
<gene>
    <name evidence="5" type="ORF">JOH49_006506</name>
</gene>
<accession>A0A8I2C712</accession>
<dbReference type="RefSeq" id="WP_209944784.1">
    <property type="nucleotide sequence ID" value="NZ_JAFICZ010000001.1"/>
</dbReference>
<dbReference type="PRINTS" id="PR01790">
    <property type="entry name" value="SMP30FAMILY"/>
</dbReference>
<evidence type="ECO:0000313" key="6">
    <source>
        <dbReference type="Proteomes" id="UP000673383"/>
    </source>
</evidence>
<protein>
    <submittedName>
        <fullName evidence="5">Gluconolactonase</fullName>
        <ecNumber evidence="5">3.1.1.17</ecNumber>
    </submittedName>
</protein>
<dbReference type="PANTHER" id="PTHR47572">
    <property type="entry name" value="LIPOPROTEIN-RELATED"/>
    <property type="match status" value="1"/>
</dbReference>
<evidence type="ECO:0000256" key="2">
    <source>
        <dbReference type="PIRSR" id="PIRSR605511-1"/>
    </source>
</evidence>
<dbReference type="Gene3D" id="2.120.10.30">
    <property type="entry name" value="TolB, C-terminal domain"/>
    <property type="match status" value="1"/>
</dbReference>
<feature type="domain" description="SMP-30/Gluconolactonase/LRE-like region" evidence="4">
    <location>
        <begin position="30"/>
        <end position="284"/>
    </location>
</feature>
<organism evidence="5 6">
    <name type="scientific">Bradyrhizobium elkanii</name>
    <dbReference type="NCBI Taxonomy" id="29448"/>
    <lineage>
        <taxon>Bacteria</taxon>
        <taxon>Pseudomonadati</taxon>
        <taxon>Pseudomonadota</taxon>
        <taxon>Alphaproteobacteria</taxon>
        <taxon>Hyphomicrobiales</taxon>
        <taxon>Nitrobacteraceae</taxon>
        <taxon>Bradyrhizobium</taxon>
    </lineage>
</organism>
<dbReference type="EMBL" id="JAFICZ010000001">
    <property type="protein sequence ID" value="MBP1296753.1"/>
    <property type="molecule type" value="Genomic_DNA"/>
</dbReference>
<dbReference type="GO" id="GO:0004341">
    <property type="term" value="F:gluconolactonase activity"/>
    <property type="evidence" value="ECO:0007669"/>
    <property type="project" value="UniProtKB-EC"/>
</dbReference>
<proteinExistence type="predicted"/>
<feature type="binding site" evidence="3">
    <location>
        <position position="119"/>
    </location>
    <ligand>
        <name>substrate</name>
    </ligand>
</feature>
<dbReference type="InterPro" id="IPR011042">
    <property type="entry name" value="6-blade_b-propeller_TolB-like"/>
</dbReference>
<feature type="active site" description="Proton donor/acceptor" evidence="2">
    <location>
        <position position="231"/>
    </location>
</feature>
<dbReference type="InterPro" id="IPR013658">
    <property type="entry name" value="SGL"/>
</dbReference>
<keyword evidence="3" id="KW-0479">Metal-binding</keyword>
<dbReference type="InterPro" id="IPR051262">
    <property type="entry name" value="SMP-30/CGR1_Lactonase"/>
</dbReference>
<dbReference type="AlphaFoldDB" id="A0A8I2C712"/>
<name>A0A8I2C712_BRAEL</name>
<feature type="binding site" evidence="3">
    <location>
        <position position="231"/>
    </location>
    <ligand>
        <name>a divalent metal cation</name>
        <dbReference type="ChEBI" id="CHEBI:60240"/>
    </ligand>
</feature>
<sequence>MDPFEVYDKRFAQYTIPIVFLEKLHTGLRWAEGPVYFADQRSLLFSDLPSNRMLRYDEETGQVSVFRSDSNFSNGNTRDREGRLVTCEHRGRRVTRTEYDGTITVLADHYEGKRLNSPNDIVVKSDGTVWFTDPTYGISAEYEGSKAESEIGSCNVYRLDPRDGSLRIVVDDFKRPNGLAFSPDEKTLYVADSGFWPNPDWPHHIRAFDVAGDGQLRNSRVLAEIAPGIPDGFRVDIDGNVWTSSGDGVRCITPGGDIIGRIPVPEKTANVCFGGPKRNRLYICGHTSLYAIHVNTRGAQTP</sequence>
<evidence type="ECO:0000256" key="1">
    <source>
        <dbReference type="ARBA" id="ARBA00022801"/>
    </source>
</evidence>
<comment type="caution">
    <text evidence="5">The sequence shown here is derived from an EMBL/GenBank/DDBJ whole genome shotgun (WGS) entry which is preliminary data.</text>
</comment>
<evidence type="ECO:0000313" key="5">
    <source>
        <dbReference type="EMBL" id="MBP1296753.1"/>
    </source>
</evidence>
<evidence type="ECO:0000259" key="4">
    <source>
        <dbReference type="Pfam" id="PF08450"/>
    </source>
</evidence>
<keyword evidence="3" id="KW-0862">Zinc</keyword>
<feature type="binding site" evidence="3">
    <location>
        <position position="177"/>
    </location>
    <ligand>
        <name>a divalent metal cation</name>
        <dbReference type="ChEBI" id="CHEBI:60240"/>
    </ligand>
</feature>
<feature type="binding site" evidence="3">
    <location>
        <position position="143"/>
    </location>
    <ligand>
        <name>substrate</name>
    </ligand>
</feature>
<evidence type="ECO:0000256" key="3">
    <source>
        <dbReference type="PIRSR" id="PIRSR605511-2"/>
    </source>
</evidence>
<dbReference type="SUPFAM" id="SSF63829">
    <property type="entry name" value="Calcium-dependent phosphotriesterase"/>
    <property type="match status" value="1"/>
</dbReference>
<dbReference type="Proteomes" id="UP000673383">
    <property type="component" value="Unassembled WGS sequence"/>
</dbReference>